<dbReference type="SFLD" id="SFLDS00005">
    <property type="entry name" value="Isoprenoid_Synthase_Type_I"/>
    <property type="match status" value="1"/>
</dbReference>
<feature type="region of interest" description="Disordered" evidence="7">
    <location>
        <begin position="1"/>
        <end position="44"/>
    </location>
</feature>
<accession>A0ABP5A6A1</accession>
<name>A0ABP5A6A1_9ACTN</name>
<dbReference type="PANTHER" id="PTHR12001">
    <property type="entry name" value="GERANYLGERANYL PYROPHOSPHATE SYNTHASE"/>
    <property type="match status" value="1"/>
</dbReference>
<evidence type="ECO:0000256" key="4">
    <source>
        <dbReference type="ARBA" id="ARBA00022723"/>
    </source>
</evidence>
<dbReference type="InterPro" id="IPR008949">
    <property type="entry name" value="Isoprenoid_synthase_dom_sf"/>
</dbReference>
<reference evidence="9" key="1">
    <citation type="journal article" date="2019" name="Int. J. Syst. Evol. Microbiol.">
        <title>The Global Catalogue of Microorganisms (GCM) 10K type strain sequencing project: providing services to taxonomists for standard genome sequencing and annotation.</title>
        <authorList>
            <consortium name="The Broad Institute Genomics Platform"/>
            <consortium name="The Broad Institute Genome Sequencing Center for Infectious Disease"/>
            <person name="Wu L."/>
            <person name="Ma J."/>
        </authorList>
    </citation>
    <scope>NUCLEOTIDE SEQUENCE [LARGE SCALE GENOMIC DNA]</scope>
    <source>
        <strain evidence="9">JCM 14046</strain>
    </source>
</reference>
<keyword evidence="9" id="KW-1185">Reference proteome</keyword>
<dbReference type="Gene3D" id="1.10.600.10">
    <property type="entry name" value="Farnesyl Diphosphate Synthase"/>
    <property type="match status" value="1"/>
</dbReference>
<evidence type="ECO:0000256" key="2">
    <source>
        <dbReference type="ARBA" id="ARBA00006706"/>
    </source>
</evidence>
<comment type="caution">
    <text evidence="8">The sequence shown here is derived from an EMBL/GenBank/DDBJ whole genome shotgun (WGS) entry which is preliminary data.</text>
</comment>
<gene>
    <name evidence="8" type="ORF">GCM10009737_02150</name>
</gene>
<comment type="similarity">
    <text evidence="2 6">Belongs to the FPP/GGPP synthase family.</text>
</comment>
<dbReference type="InterPro" id="IPR033749">
    <property type="entry name" value="Polyprenyl_synt_CS"/>
</dbReference>
<dbReference type="PANTHER" id="PTHR12001:SF85">
    <property type="entry name" value="SHORT CHAIN ISOPRENYL DIPHOSPHATE SYNTHASE"/>
    <property type="match status" value="1"/>
</dbReference>
<evidence type="ECO:0000313" key="9">
    <source>
        <dbReference type="Proteomes" id="UP001501612"/>
    </source>
</evidence>
<evidence type="ECO:0000256" key="1">
    <source>
        <dbReference type="ARBA" id="ARBA00001946"/>
    </source>
</evidence>
<keyword evidence="3 6" id="KW-0808">Transferase</keyword>
<evidence type="ECO:0000313" key="8">
    <source>
        <dbReference type="EMBL" id="GAA1904978.1"/>
    </source>
</evidence>
<evidence type="ECO:0000256" key="6">
    <source>
        <dbReference type="RuleBase" id="RU004466"/>
    </source>
</evidence>
<evidence type="ECO:0000256" key="3">
    <source>
        <dbReference type="ARBA" id="ARBA00022679"/>
    </source>
</evidence>
<dbReference type="SUPFAM" id="SSF48576">
    <property type="entry name" value="Terpenoid synthases"/>
    <property type="match status" value="1"/>
</dbReference>
<dbReference type="Proteomes" id="UP001501612">
    <property type="component" value="Unassembled WGS sequence"/>
</dbReference>
<proteinExistence type="inferred from homology"/>
<dbReference type="Pfam" id="PF00348">
    <property type="entry name" value="polyprenyl_synt"/>
    <property type="match status" value="1"/>
</dbReference>
<dbReference type="PROSITE" id="PS00723">
    <property type="entry name" value="POLYPRENYL_SYNTHASE_1"/>
    <property type="match status" value="1"/>
</dbReference>
<evidence type="ECO:0000256" key="5">
    <source>
        <dbReference type="ARBA" id="ARBA00022842"/>
    </source>
</evidence>
<comment type="cofactor">
    <cofactor evidence="1">
        <name>Mg(2+)</name>
        <dbReference type="ChEBI" id="CHEBI:18420"/>
    </cofactor>
</comment>
<keyword evidence="4" id="KW-0479">Metal-binding</keyword>
<keyword evidence="5" id="KW-0460">Magnesium</keyword>
<evidence type="ECO:0000256" key="7">
    <source>
        <dbReference type="SAM" id="MobiDB-lite"/>
    </source>
</evidence>
<protein>
    <submittedName>
        <fullName evidence="8">Polyprenyl synthetase family protein</fullName>
    </submittedName>
</protein>
<dbReference type="EMBL" id="BAAAMY010000001">
    <property type="protein sequence ID" value="GAA1904978.1"/>
    <property type="molecule type" value="Genomic_DNA"/>
</dbReference>
<dbReference type="InterPro" id="IPR000092">
    <property type="entry name" value="Polyprenyl_synt"/>
</dbReference>
<organism evidence="8 9">
    <name type="scientific">Nocardioides lentus</name>
    <dbReference type="NCBI Taxonomy" id="338077"/>
    <lineage>
        <taxon>Bacteria</taxon>
        <taxon>Bacillati</taxon>
        <taxon>Actinomycetota</taxon>
        <taxon>Actinomycetes</taxon>
        <taxon>Propionibacteriales</taxon>
        <taxon>Nocardioidaceae</taxon>
        <taxon>Nocardioides</taxon>
    </lineage>
</organism>
<dbReference type="CDD" id="cd00685">
    <property type="entry name" value="Trans_IPPS_HT"/>
    <property type="match status" value="1"/>
</dbReference>
<sequence>MVETTSVAPVVSADAPTAGPTAEPVIGPVESPATPTAAPPSAPTAALLPDEVADVDRLLGDTLRERGSVLTDVSPELAPVAEALAVAGRGGKRLRATFALLGARSVGEGPVPGDLHVATALEMFHLAALVHDDLMDHSETRRGEPTVHHRFGAEHRRAVARGDADHFGVSVAVLAGDLCLTWSDDLLATGALAAGDPGRAADVRGSWSRMRDETLAGQYLDVLGHTRDAVSPAYARRVLRYKSAAYTVEQPLVLGARLAGAPAPLLASYGELGLAAGEAFQLRDDLLGVLGDPAVTGKPVVDDVREGKRTLLVSLAQEAASPAQAEVLAGALGDPELDDERLAAVQDVLVTTGAVAAVERRIDGLAARATSIAAGLPVAERHRDRLAALIALCAWRDV</sequence>